<dbReference type="EMBL" id="LTBC01000005">
    <property type="protein sequence ID" value="KYH32106.1"/>
    <property type="molecule type" value="Genomic_DNA"/>
</dbReference>
<dbReference type="OrthoDB" id="1727150at2"/>
<comment type="caution">
    <text evidence="3">The sequence shown here is derived from an EMBL/GenBank/DDBJ whole genome shotgun (WGS) entry which is preliminary data.</text>
</comment>
<evidence type="ECO:0000313" key="3">
    <source>
        <dbReference type="EMBL" id="KYH32106.1"/>
    </source>
</evidence>
<evidence type="ECO:0000256" key="2">
    <source>
        <dbReference type="SAM" id="SignalP"/>
    </source>
</evidence>
<dbReference type="PATRIC" id="fig|1122241.3.peg.1772"/>
<dbReference type="AlphaFoldDB" id="A0A151AWS9"/>
<protein>
    <recommendedName>
        <fullName evidence="5">DUF2680 domain-containing protein</fullName>
    </recommendedName>
</protein>
<organism evidence="3 4">
    <name type="scientific">Moorella mulderi DSM 14980</name>
    <dbReference type="NCBI Taxonomy" id="1122241"/>
    <lineage>
        <taxon>Bacteria</taxon>
        <taxon>Bacillati</taxon>
        <taxon>Bacillota</taxon>
        <taxon>Clostridia</taxon>
        <taxon>Neomoorellales</taxon>
        <taxon>Neomoorellaceae</taxon>
        <taxon>Neomoorella</taxon>
    </lineage>
</organism>
<dbReference type="RefSeq" id="WP_062283908.1">
    <property type="nucleotide sequence ID" value="NZ_LTBC01000005.1"/>
</dbReference>
<proteinExistence type="predicted"/>
<evidence type="ECO:0000256" key="1">
    <source>
        <dbReference type="SAM" id="MobiDB-lite"/>
    </source>
</evidence>
<evidence type="ECO:0008006" key="5">
    <source>
        <dbReference type="Google" id="ProtNLM"/>
    </source>
</evidence>
<reference evidence="3 4" key="1">
    <citation type="submission" date="2016-02" db="EMBL/GenBank/DDBJ databases">
        <title>Genome sequence of Moorella mulderi DSM 14980.</title>
        <authorList>
            <person name="Poehlein A."/>
            <person name="Daniel R."/>
        </authorList>
    </citation>
    <scope>NUCLEOTIDE SEQUENCE [LARGE SCALE GENOMIC DNA]</scope>
    <source>
        <strain evidence="3 4">DSM 14980</strain>
    </source>
</reference>
<accession>A0A151AWS9</accession>
<feature type="compositionally biased region" description="Low complexity" evidence="1">
    <location>
        <begin position="163"/>
        <end position="173"/>
    </location>
</feature>
<feature type="compositionally biased region" description="Gly residues" evidence="1">
    <location>
        <begin position="174"/>
        <end position="184"/>
    </location>
</feature>
<feature type="region of interest" description="Disordered" evidence="1">
    <location>
        <begin position="139"/>
        <end position="191"/>
    </location>
</feature>
<feature type="signal peptide" evidence="2">
    <location>
        <begin position="1"/>
        <end position="31"/>
    </location>
</feature>
<evidence type="ECO:0000313" key="4">
    <source>
        <dbReference type="Proteomes" id="UP000075670"/>
    </source>
</evidence>
<sequence>MTKGKKILAAVAAPLVLGGFLVATQPGSSLAAEGTPVQSTQTTYGPGLGLGLGRAQGGMLGILSKILGLDLADLRAERQAGKSIAGIAAEHGISKDQLVDTITAERQKLLDEKVAAGQITPEQASYCLENMKERIGQNLERTTVGPNGQGRGGWKAGAPDNTGARQGMQAGPRGRAGQGAGFGRGQASSQQ</sequence>
<dbReference type="Proteomes" id="UP000075670">
    <property type="component" value="Unassembled WGS sequence"/>
</dbReference>
<name>A0A151AWS9_9FIRM</name>
<keyword evidence="2" id="KW-0732">Signal</keyword>
<feature type="chain" id="PRO_5007577844" description="DUF2680 domain-containing protein" evidence="2">
    <location>
        <begin position="32"/>
        <end position="191"/>
    </location>
</feature>
<gene>
    <name evidence="3" type="ORF">MOMUL_16810</name>
</gene>
<keyword evidence="4" id="KW-1185">Reference proteome</keyword>